<dbReference type="PROSITE" id="PS50850">
    <property type="entry name" value="MFS"/>
    <property type="match status" value="1"/>
</dbReference>
<dbReference type="Gene3D" id="1.20.1250.20">
    <property type="entry name" value="MFS general substrate transporter like domains"/>
    <property type="match status" value="1"/>
</dbReference>
<feature type="domain" description="Major facilitator superfamily (MFS) profile" evidence="7">
    <location>
        <begin position="1"/>
        <end position="369"/>
    </location>
</feature>
<dbReference type="InterPro" id="IPR036259">
    <property type="entry name" value="MFS_trans_sf"/>
</dbReference>
<evidence type="ECO:0000259" key="7">
    <source>
        <dbReference type="PROSITE" id="PS50850"/>
    </source>
</evidence>
<feature type="transmembrane region" description="Helical" evidence="6">
    <location>
        <begin position="30"/>
        <end position="51"/>
    </location>
</feature>
<dbReference type="PANTHER" id="PTHR43385:SF1">
    <property type="entry name" value="RIBOFLAVIN TRANSPORTER RIBJ"/>
    <property type="match status" value="1"/>
</dbReference>
<comment type="subcellular location">
    <subcellularLocation>
        <location evidence="1">Cell membrane</location>
        <topology evidence="1">Multi-pass membrane protein</topology>
    </subcellularLocation>
</comment>
<feature type="transmembrane region" description="Helical" evidence="6">
    <location>
        <begin position="260"/>
        <end position="278"/>
    </location>
</feature>
<evidence type="ECO:0000256" key="2">
    <source>
        <dbReference type="ARBA" id="ARBA00022448"/>
    </source>
</evidence>
<dbReference type="InterPro" id="IPR020846">
    <property type="entry name" value="MFS_dom"/>
</dbReference>
<feature type="transmembrane region" description="Helical" evidence="6">
    <location>
        <begin position="319"/>
        <end position="342"/>
    </location>
</feature>
<keyword evidence="2" id="KW-0813">Transport</keyword>
<feature type="transmembrane region" description="Helical" evidence="6">
    <location>
        <begin position="348"/>
        <end position="367"/>
    </location>
</feature>
<keyword evidence="3 6" id="KW-0812">Transmembrane</keyword>
<dbReference type="SUPFAM" id="SSF103473">
    <property type="entry name" value="MFS general substrate transporter"/>
    <property type="match status" value="1"/>
</dbReference>
<evidence type="ECO:0000256" key="5">
    <source>
        <dbReference type="ARBA" id="ARBA00023136"/>
    </source>
</evidence>
<evidence type="ECO:0000256" key="6">
    <source>
        <dbReference type="SAM" id="Phobius"/>
    </source>
</evidence>
<keyword evidence="5 6" id="KW-0472">Membrane</keyword>
<name>A0ABV9YPL5_9PSEU</name>
<feature type="transmembrane region" description="Helical" evidence="6">
    <location>
        <begin position="58"/>
        <end position="80"/>
    </location>
</feature>
<dbReference type="PANTHER" id="PTHR43385">
    <property type="entry name" value="RIBOFLAVIN TRANSPORTER RIBJ"/>
    <property type="match status" value="1"/>
</dbReference>
<dbReference type="Pfam" id="PF07690">
    <property type="entry name" value="MFS_1"/>
    <property type="match status" value="1"/>
</dbReference>
<evidence type="ECO:0000313" key="9">
    <source>
        <dbReference type="Proteomes" id="UP001595947"/>
    </source>
</evidence>
<dbReference type="InterPro" id="IPR011701">
    <property type="entry name" value="MFS"/>
</dbReference>
<dbReference type="InterPro" id="IPR052983">
    <property type="entry name" value="MFS_Riboflavin_Transporter"/>
</dbReference>
<feature type="transmembrane region" description="Helical" evidence="6">
    <location>
        <begin position="146"/>
        <end position="168"/>
    </location>
</feature>
<evidence type="ECO:0000256" key="4">
    <source>
        <dbReference type="ARBA" id="ARBA00022989"/>
    </source>
</evidence>
<accession>A0ABV9YPL5</accession>
<dbReference type="EMBL" id="JBHSIV010000017">
    <property type="protein sequence ID" value="MFC5063872.1"/>
    <property type="molecule type" value="Genomic_DNA"/>
</dbReference>
<evidence type="ECO:0000256" key="3">
    <source>
        <dbReference type="ARBA" id="ARBA00022692"/>
    </source>
</evidence>
<gene>
    <name evidence="8" type="ORF">ACFPBZ_16755</name>
</gene>
<reference evidence="9" key="1">
    <citation type="journal article" date="2019" name="Int. J. Syst. Evol. Microbiol.">
        <title>The Global Catalogue of Microorganisms (GCM) 10K type strain sequencing project: providing services to taxonomists for standard genome sequencing and annotation.</title>
        <authorList>
            <consortium name="The Broad Institute Genomics Platform"/>
            <consortium name="The Broad Institute Genome Sequencing Center for Infectious Disease"/>
            <person name="Wu L."/>
            <person name="Ma J."/>
        </authorList>
    </citation>
    <scope>NUCLEOTIDE SEQUENCE [LARGE SCALE GENOMIC DNA]</scope>
    <source>
        <strain evidence="9">CGMCC 4.7093</strain>
    </source>
</reference>
<evidence type="ECO:0000313" key="8">
    <source>
        <dbReference type="EMBL" id="MFC5063872.1"/>
    </source>
</evidence>
<dbReference type="RefSeq" id="WP_378037250.1">
    <property type="nucleotide sequence ID" value="NZ_JBHSIV010000017.1"/>
</dbReference>
<protein>
    <submittedName>
        <fullName evidence="8">MFS transporter</fullName>
    </submittedName>
</protein>
<organism evidence="8 9">
    <name type="scientific">Actinomycetospora atypica</name>
    <dbReference type="NCBI Taxonomy" id="1290095"/>
    <lineage>
        <taxon>Bacteria</taxon>
        <taxon>Bacillati</taxon>
        <taxon>Actinomycetota</taxon>
        <taxon>Actinomycetes</taxon>
        <taxon>Pseudonocardiales</taxon>
        <taxon>Pseudonocardiaceae</taxon>
        <taxon>Actinomycetospora</taxon>
    </lineage>
</organism>
<keyword evidence="9" id="KW-1185">Reference proteome</keyword>
<dbReference type="Proteomes" id="UP001595947">
    <property type="component" value="Unassembled WGS sequence"/>
</dbReference>
<feature type="transmembrane region" description="Helical" evidence="6">
    <location>
        <begin position="86"/>
        <end position="106"/>
    </location>
</feature>
<feature type="transmembrane region" description="Helical" evidence="6">
    <location>
        <begin position="227"/>
        <end position="248"/>
    </location>
</feature>
<keyword evidence="4 6" id="KW-1133">Transmembrane helix</keyword>
<sequence>MTSWGALYYAFPVLLGPITADTGWSATAAVGAFSLGAIVSALAGVVVGRLIDRHGPRPVMTAGSVVGVLGLVGVACAPTLPWFYLAWAVAGVGQAATFYPPAFAAITGWFGADRLRPLTTVTLVAGFASTVFAPLTALLVDHLTWRVSYLVLALVLAVVTVPLHAVFLRVPWTPTAPPSDAPADAARSVIRSGRFVALASVLALAGFGLYAATINLVGLLVSRGASLGLASVGLGLIGAGQVGGRLVFSAIARRTGPGARVGVIAGVGGLLVVAVGVLPGPLWLVIAVAVLAGACRGMHTLLQASVVADRWGTASFGRVNGWFTAPTTVAVALAPAGGVLVAEVVGGFPLGFVVLGVLAVLAGLVAFRA</sequence>
<evidence type="ECO:0000256" key="1">
    <source>
        <dbReference type="ARBA" id="ARBA00004651"/>
    </source>
</evidence>
<feature type="transmembrane region" description="Helical" evidence="6">
    <location>
        <begin position="118"/>
        <end position="140"/>
    </location>
</feature>
<feature type="transmembrane region" description="Helical" evidence="6">
    <location>
        <begin position="284"/>
        <end position="307"/>
    </location>
</feature>
<feature type="transmembrane region" description="Helical" evidence="6">
    <location>
        <begin position="195"/>
        <end position="221"/>
    </location>
</feature>
<comment type="caution">
    <text evidence="8">The sequence shown here is derived from an EMBL/GenBank/DDBJ whole genome shotgun (WGS) entry which is preliminary data.</text>
</comment>
<proteinExistence type="predicted"/>